<dbReference type="EMBL" id="VFMN01000001">
    <property type="protein sequence ID" value="TQJ10865.1"/>
    <property type="molecule type" value="Genomic_DNA"/>
</dbReference>
<evidence type="ECO:0000313" key="2">
    <source>
        <dbReference type="EMBL" id="TQJ10865.1"/>
    </source>
</evidence>
<proteinExistence type="predicted"/>
<organism evidence="2 3">
    <name type="scientific">Lapillicoccus jejuensis</name>
    <dbReference type="NCBI Taxonomy" id="402171"/>
    <lineage>
        <taxon>Bacteria</taxon>
        <taxon>Bacillati</taxon>
        <taxon>Actinomycetota</taxon>
        <taxon>Actinomycetes</taxon>
        <taxon>Micrococcales</taxon>
        <taxon>Intrasporangiaceae</taxon>
        <taxon>Lapillicoccus</taxon>
    </lineage>
</organism>
<dbReference type="InterPro" id="IPR000182">
    <property type="entry name" value="GNAT_dom"/>
</dbReference>
<accession>A0A542E691</accession>
<reference evidence="2 3" key="1">
    <citation type="submission" date="2019-06" db="EMBL/GenBank/DDBJ databases">
        <title>Sequencing the genomes of 1000 actinobacteria strains.</title>
        <authorList>
            <person name="Klenk H.-P."/>
        </authorList>
    </citation>
    <scope>NUCLEOTIDE SEQUENCE [LARGE SCALE GENOMIC DNA]</scope>
    <source>
        <strain evidence="2 3">DSM 18607</strain>
    </source>
</reference>
<feature type="domain" description="N-acetyltransferase" evidence="1">
    <location>
        <begin position="16"/>
        <end position="180"/>
    </location>
</feature>
<keyword evidence="3" id="KW-1185">Reference proteome</keyword>
<dbReference type="PANTHER" id="PTHR43792:SF1">
    <property type="entry name" value="N-ACETYLTRANSFERASE DOMAIN-CONTAINING PROTEIN"/>
    <property type="match status" value="1"/>
</dbReference>
<keyword evidence="2" id="KW-0808">Transferase</keyword>
<feature type="domain" description="N-acetyltransferase" evidence="1">
    <location>
        <begin position="181"/>
        <end position="350"/>
    </location>
</feature>
<dbReference type="Proteomes" id="UP000317893">
    <property type="component" value="Unassembled WGS sequence"/>
</dbReference>
<gene>
    <name evidence="2" type="ORF">FB458_4007</name>
</gene>
<protein>
    <submittedName>
        <fullName evidence="2">RimJ/RimL family protein N-acetyltransferase</fullName>
    </submittedName>
</protein>
<dbReference type="Gene3D" id="3.40.630.30">
    <property type="match status" value="2"/>
</dbReference>
<dbReference type="InterPro" id="IPR016181">
    <property type="entry name" value="Acyl_CoA_acyltransferase"/>
</dbReference>
<dbReference type="InterPro" id="IPR051531">
    <property type="entry name" value="N-acetyltransferase"/>
</dbReference>
<dbReference type="GO" id="GO:0016747">
    <property type="term" value="F:acyltransferase activity, transferring groups other than amino-acyl groups"/>
    <property type="evidence" value="ECO:0007669"/>
    <property type="project" value="InterPro"/>
</dbReference>
<evidence type="ECO:0000313" key="3">
    <source>
        <dbReference type="Proteomes" id="UP000317893"/>
    </source>
</evidence>
<evidence type="ECO:0000259" key="1">
    <source>
        <dbReference type="PROSITE" id="PS51186"/>
    </source>
</evidence>
<dbReference type="PROSITE" id="PS51186">
    <property type="entry name" value="GNAT"/>
    <property type="match status" value="2"/>
</dbReference>
<comment type="caution">
    <text evidence="2">The sequence shown here is derived from an EMBL/GenBank/DDBJ whole genome shotgun (WGS) entry which is preliminary data.</text>
</comment>
<dbReference type="Pfam" id="PF13302">
    <property type="entry name" value="Acetyltransf_3"/>
    <property type="match status" value="1"/>
</dbReference>
<dbReference type="CDD" id="cd04301">
    <property type="entry name" value="NAT_SF"/>
    <property type="match status" value="1"/>
</dbReference>
<dbReference type="SUPFAM" id="SSF55729">
    <property type="entry name" value="Acyl-CoA N-acyltransferases (Nat)"/>
    <property type="match status" value="2"/>
</dbReference>
<dbReference type="AlphaFoldDB" id="A0A542E691"/>
<sequence length="360" mass="39710">MTIQRRSAVEQDTARLRLRRPRPDDLPAYVALHTDPRTYAHAPHAMPDEARCRERLEADLEHWAEHGYGYVAVEDRASGQVVGWGGVRSWPGDDPHELNLYYRLAHHRLGEGLGRELARAVVEAAVEDLPEHRVVARMAPHNTASVATARRAGLVLVGEQAHPQDRPDDPPSLVWAGPRLAAVTDPEQVPREEVLDLWLRVNRAGGAVGSLPDAPRDAVAAALDAHLAVLADRHGVLGLLRLGDGRLAGLGFWHRETTRGYTHRLTLWRVMTDPDRRRQGTGRQLVRGLHGLARRWAPRSRLWLLDYRSGLGLGGFYAGLGWVEVGRVPAGILLRDGETRDDVLMARVPDGGPLGGDGLT</sequence>
<dbReference type="RefSeq" id="WP_211356108.1">
    <property type="nucleotide sequence ID" value="NZ_BAAAPR010000019.1"/>
</dbReference>
<dbReference type="PANTHER" id="PTHR43792">
    <property type="entry name" value="GNAT FAMILY, PUTATIVE (AFU_ORTHOLOGUE AFUA_3G00765)-RELATED-RELATED"/>
    <property type="match status" value="1"/>
</dbReference>
<name>A0A542E691_9MICO</name>